<feature type="transmembrane region" description="Helical" evidence="3">
    <location>
        <begin position="272"/>
        <end position="291"/>
    </location>
</feature>
<evidence type="ECO:0000256" key="1">
    <source>
        <dbReference type="ARBA" id="ARBA00004123"/>
    </source>
</evidence>
<dbReference type="InterPro" id="IPR050613">
    <property type="entry name" value="Sec_Metabolite_Reg"/>
</dbReference>
<evidence type="ECO:0008006" key="6">
    <source>
        <dbReference type="Google" id="ProtNLM"/>
    </source>
</evidence>
<name>A0AAF0Y0E7_9TREE</name>
<gene>
    <name evidence="4" type="ORF">LOC62_01G001253</name>
</gene>
<keyword evidence="5" id="KW-1185">Reference proteome</keyword>
<evidence type="ECO:0000313" key="5">
    <source>
        <dbReference type="Proteomes" id="UP000827549"/>
    </source>
</evidence>
<keyword evidence="3" id="KW-0812">Transmembrane</keyword>
<dbReference type="PANTHER" id="PTHR31001:SF89">
    <property type="entry name" value="ZN(2)-C6 FUNGAL-TYPE DOMAIN-CONTAINING PROTEIN"/>
    <property type="match status" value="1"/>
</dbReference>
<protein>
    <recommendedName>
        <fullName evidence="6">Transcription factor domain-containing protein</fullName>
    </recommendedName>
</protein>
<dbReference type="CDD" id="cd12148">
    <property type="entry name" value="fungal_TF_MHR"/>
    <property type="match status" value="1"/>
</dbReference>
<keyword evidence="3" id="KW-1133">Transmembrane helix</keyword>
<dbReference type="AlphaFoldDB" id="A0AAF0Y0E7"/>
<dbReference type="GO" id="GO:0005634">
    <property type="term" value="C:nucleus"/>
    <property type="evidence" value="ECO:0007669"/>
    <property type="project" value="UniProtKB-SubCell"/>
</dbReference>
<keyword evidence="2" id="KW-0539">Nucleus</keyword>
<dbReference type="EMBL" id="CP086714">
    <property type="protein sequence ID" value="WOO77690.1"/>
    <property type="molecule type" value="Genomic_DNA"/>
</dbReference>
<proteinExistence type="predicted"/>
<dbReference type="Proteomes" id="UP000827549">
    <property type="component" value="Chromosome 1"/>
</dbReference>
<comment type="subcellular location">
    <subcellularLocation>
        <location evidence="1">Nucleus</location>
    </subcellularLocation>
</comment>
<sequence>MLAAALQVGRASSGEGTDLIPLMDQLLRYCERHGLYTADFVHAHLLAIDTQMLGGGSPFGAWLAAGKAHHAALLVGVHLDRTGETLFEQEMRRRLWWNIKLARHTLAARLQIHVPLLDPDVPRPLVISDAQLQSEDLLETISVPEWAAIDARISFVNVIAARVIALAQDTPILDRFAECQRLLDDYQFTLPASLRLESATKTLPWGYAQACIAAIATQEAMLGVYRPFFADANTGAMALALGVDAAHRLIATSQLLASFLMFEWVDNAASTLWSGAASVFAAGTVLVYALLGGSGDRDKHLVALDTAIGVLRSHTAAPSAPSANAKAFATLETLARAIREGRAVDSGAVIDPFSGQSVVLPPPATFEWDTLFSLFPAA</sequence>
<dbReference type="GeneID" id="87804510"/>
<evidence type="ECO:0000256" key="3">
    <source>
        <dbReference type="SAM" id="Phobius"/>
    </source>
</evidence>
<evidence type="ECO:0000313" key="4">
    <source>
        <dbReference type="EMBL" id="WOO77690.1"/>
    </source>
</evidence>
<evidence type="ECO:0000256" key="2">
    <source>
        <dbReference type="ARBA" id="ARBA00023242"/>
    </source>
</evidence>
<dbReference type="RefSeq" id="XP_062623722.1">
    <property type="nucleotide sequence ID" value="XM_062767738.1"/>
</dbReference>
<keyword evidence="3" id="KW-0472">Membrane</keyword>
<dbReference type="PANTHER" id="PTHR31001">
    <property type="entry name" value="UNCHARACTERIZED TRANSCRIPTIONAL REGULATORY PROTEIN"/>
    <property type="match status" value="1"/>
</dbReference>
<accession>A0AAF0Y0E7</accession>
<organism evidence="4 5">
    <name type="scientific">Vanrija pseudolonga</name>
    <dbReference type="NCBI Taxonomy" id="143232"/>
    <lineage>
        <taxon>Eukaryota</taxon>
        <taxon>Fungi</taxon>
        <taxon>Dikarya</taxon>
        <taxon>Basidiomycota</taxon>
        <taxon>Agaricomycotina</taxon>
        <taxon>Tremellomycetes</taxon>
        <taxon>Trichosporonales</taxon>
        <taxon>Trichosporonaceae</taxon>
        <taxon>Vanrija</taxon>
    </lineage>
</organism>
<reference evidence="4" key="1">
    <citation type="submission" date="2023-10" db="EMBL/GenBank/DDBJ databases">
        <authorList>
            <person name="Noh H."/>
        </authorList>
    </citation>
    <scope>NUCLEOTIDE SEQUENCE</scope>
    <source>
        <strain evidence="4">DUCC4014</strain>
    </source>
</reference>